<comment type="caution">
    <text evidence="10">The sequence shown here is derived from an EMBL/GenBank/DDBJ whole genome shotgun (WGS) entry which is preliminary data.</text>
</comment>
<evidence type="ECO:0000259" key="9">
    <source>
        <dbReference type="PROSITE" id="PS51188"/>
    </source>
</evidence>
<feature type="chain" id="PRO_5015323651" description="DnaJ-domain-containing protein" evidence="7">
    <location>
        <begin position="22"/>
        <end position="453"/>
    </location>
</feature>
<keyword evidence="4 6" id="KW-0862">Zinc</keyword>
<dbReference type="SUPFAM" id="SSF49493">
    <property type="entry name" value="HSP40/DnaJ peptide-binding domain"/>
    <property type="match status" value="2"/>
</dbReference>
<keyword evidence="11" id="KW-1185">Reference proteome</keyword>
<evidence type="ECO:0008006" key="12">
    <source>
        <dbReference type="Google" id="ProtNLM"/>
    </source>
</evidence>
<dbReference type="STRING" id="98765.A0A2R6S3Q9"/>
<evidence type="ECO:0000256" key="4">
    <source>
        <dbReference type="ARBA" id="ARBA00022833"/>
    </source>
</evidence>
<gene>
    <name evidence="10" type="ORF">PHLCEN_2v1252</name>
</gene>
<keyword evidence="5" id="KW-0143">Chaperone</keyword>
<evidence type="ECO:0000256" key="7">
    <source>
        <dbReference type="SAM" id="SignalP"/>
    </source>
</evidence>
<protein>
    <recommendedName>
        <fullName evidence="12">DnaJ-domain-containing protein</fullName>
    </recommendedName>
</protein>
<evidence type="ECO:0000256" key="2">
    <source>
        <dbReference type="ARBA" id="ARBA00022737"/>
    </source>
</evidence>
<evidence type="ECO:0000256" key="6">
    <source>
        <dbReference type="PROSITE-ProRule" id="PRU00546"/>
    </source>
</evidence>
<dbReference type="PROSITE" id="PS50076">
    <property type="entry name" value="DNAJ_2"/>
    <property type="match status" value="1"/>
</dbReference>
<name>A0A2R6S3Q9_9APHY</name>
<dbReference type="Pfam" id="PF00226">
    <property type="entry name" value="DnaJ"/>
    <property type="match status" value="1"/>
</dbReference>
<dbReference type="Gene3D" id="1.10.287.110">
    <property type="entry name" value="DnaJ domain"/>
    <property type="match status" value="1"/>
</dbReference>
<dbReference type="SMART" id="SM00271">
    <property type="entry name" value="DnaJ"/>
    <property type="match status" value="1"/>
</dbReference>
<dbReference type="GO" id="GO:0006457">
    <property type="term" value="P:protein folding"/>
    <property type="evidence" value="ECO:0007669"/>
    <property type="project" value="InterPro"/>
</dbReference>
<reference evidence="10 11" key="1">
    <citation type="submission" date="2018-02" db="EMBL/GenBank/DDBJ databases">
        <title>Genome sequence of the basidiomycete white-rot fungus Phlebia centrifuga.</title>
        <authorList>
            <person name="Granchi Z."/>
            <person name="Peng M."/>
            <person name="de Vries R.P."/>
            <person name="Hilden K."/>
            <person name="Makela M.R."/>
            <person name="Grigoriev I."/>
            <person name="Riley R."/>
        </authorList>
    </citation>
    <scope>NUCLEOTIDE SEQUENCE [LARGE SCALE GENOMIC DNA]</scope>
    <source>
        <strain evidence="10 11">FBCC195</strain>
    </source>
</reference>
<evidence type="ECO:0000256" key="5">
    <source>
        <dbReference type="ARBA" id="ARBA00023186"/>
    </source>
</evidence>
<dbReference type="Pfam" id="PF01556">
    <property type="entry name" value="DnaJ_C"/>
    <property type="match status" value="1"/>
</dbReference>
<dbReference type="InterPro" id="IPR018253">
    <property type="entry name" value="DnaJ_domain_CS"/>
</dbReference>
<dbReference type="Gene3D" id="2.60.260.20">
    <property type="entry name" value="Urease metallochaperone UreE, N-terminal domain"/>
    <property type="match status" value="2"/>
</dbReference>
<dbReference type="SUPFAM" id="SSF57938">
    <property type="entry name" value="DnaJ/Hsp40 cysteine-rich domain"/>
    <property type="match status" value="1"/>
</dbReference>
<sequence length="453" mass="51075">MAPVTLFLLSSLLFLVVLVNAADLYKVLDLSRSASEKDIRAAYKRLSKKYHPDKNKEEGSEEKFVDIAYAYEVLSDPTKRQIYDRHGEDGLKAHEGGAQQHHNPFDMFQNFFGGGGGHAGQTRRGPTSLSEMEVNLSDMYTGASIDFMVKKRILCDHCRGSGAASSSDIHTCSGCNGAGVKIVRQQIFPGMFSQAQVACNECGGRGKVIKKVCPHCNGNKLLDHTQHYTLDIPAGMPEGHEVVFEGEADESPDWEAGDIVIRVRSKKEKGGWRRKESNLYWKQTIGVDEALLGFERNLTHLDGHAVQLKREGVTQPGYVETIKEEGMPIFEQSSYENKKTSPAFAKHVDKLWEQALDPSDRNQVRKGQKLDISQAEIQYRQSNEHFKIPHQDVGPYLRLYPLRSQDPTNDRHGIERKCNRHEDTYIGLFSYDERHKKDVHEQREGGEAQCKGN</sequence>
<dbReference type="InterPro" id="IPR001305">
    <property type="entry name" value="HSP_DnaJ_Cys-rich_dom"/>
</dbReference>
<evidence type="ECO:0000313" key="10">
    <source>
        <dbReference type="EMBL" id="PSS36893.1"/>
    </source>
</evidence>
<dbReference type="GO" id="GO:0008270">
    <property type="term" value="F:zinc ion binding"/>
    <property type="evidence" value="ECO:0007669"/>
    <property type="project" value="UniProtKB-KW"/>
</dbReference>
<keyword evidence="7" id="KW-0732">Signal</keyword>
<proteinExistence type="predicted"/>
<dbReference type="InterPro" id="IPR036410">
    <property type="entry name" value="HSP_DnaJ_Cys-rich_dom_sf"/>
</dbReference>
<dbReference type="Pfam" id="PF00684">
    <property type="entry name" value="DnaJ_CXXCXGXG"/>
    <property type="match status" value="1"/>
</dbReference>
<dbReference type="EMBL" id="MLYV02000094">
    <property type="protein sequence ID" value="PSS36893.1"/>
    <property type="molecule type" value="Genomic_DNA"/>
</dbReference>
<dbReference type="OrthoDB" id="550424at2759"/>
<dbReference type="InterPro" id="IPR036869">
    <property type="entry name" value="J_dom_sf"/>
</dbReference>
<dbReference type="CDD" id="cd06257">
    <property type="entry name" value="DnaJ"/>
    <property type="match status" value="1"/>
</dbReference>
<dbReference type="InterPro" id="IPR001623">
    <property type="entry name" value="DnaJ_domain"/>
</dbReference>
<dbReference type="CDD" id="cd10747">
    <property type="entry name" value="DnaJ_C"/>
    <property type="match status" value="1"/>
</dbReference>
<dbReference type="SUPFAM" id="SSF46565">
    <property type="entry name" value="Chaperone J-domain"/>
    <property type="match status" value="1"/>
</dbReference>
<dbReference type="PRINTS" id="PR00625">
    <property type="entry name" value="JDOMAIN"/>
</dbReference>
<dbReference type="GO" id="GO:0051082">
    <property type="term" value="F:unfolded protein binding"/>
    <property type="evidence" value="ECO:0007669"/>
    <property type="project" value="InterPro"/>
</dbReference>
<dbReference type="Gene3D" id="2.10.230.10">
    <property type="entry name" value="Heat shock protein DnaJ, cysteine-rich domain"/>
    <property type="match status" value="1"/>
</dbReference>
<evidence type="ECO:0000313" key="11">
    <source>
        <dbReference type="Proteomes" id="UP000186601"/>
    </source>
</evidence>
<dbReference type="CDD" id="cd10719">
    <property type="entry name" value="DnaJ_zf"/>
    <property type="match status" value="1"/>
</dbReference>
<feature type="domain" description="J" evidence="8">
    <location>
        <begin position="23"/>
        <end position="87"/>
    </location>
</feature>
<dbReference type="InterPro" id="IPR002939">
    <property type="entry name" value="DnaJ_C"/>
</dbReference>
<keyword evidence="2" id="KW-0677">Repeat</keyword>
<dbReference type="FunFam" id="2.10.230.10:FF:000002">
    <property type="entry name" value="Molecular chaperone DnaJ"/>
    <property type="match status" value="1"/>
</dbReference>
<feature type="domain" description="CR-type" evidence="9">
    <location>
        <begin position="142"/>
        <end position="225"/>
    </location>
</feature>
<dbReference type="InterPro" id="IPR008971">
    <property type="entry name" value="HSP40/DnaJ_pept-bd"/>
</dbReference>
<dbReference type="AlphaFoldDB" id="A0A2R6S3Q9"/>
<dbReference type="InterPro" id="IPR044713">
    <property type="entry name" value="DNJA1/2-like"/>
</dbReference>
<feature type="zinc finger region" description="CR-type" evidence="6">
    <location>
        <begin position="142"/>
        <end position="225"/>
    </location>
</feature>
<evidence type="ECO:0000259" key="8">
    <source>
        <dbReference type="PROSITE" id="PS50076"/>
    </source>
</evidence>
<feature type="signal peptide" evidence="7">
    <location>
        <begin position="1"/>
        <end position="21"/>
    </location>
</feature>
<evidence type="ECO:0000256" key="3">
    <source>
        <dbReference type="ARBA" id="ARBA00022771"/>
    </source>
</evidence>
<accession>A0A2R6S3Q9</accession>
<dbReference type="PROSITE" id="PS51188">
    <property type="entry name" value="ZF_CR"/>
    <property type="match status" value="1"/>
</dbReference>
<keyword evidence="1 6" id="KW-0479">Metal-binding</keyword>
<keyword evidence="3 6" id="KW-0863">Zinc-finger</keyword>
<dbReference type="PANTHER" id="PTHR43888">
    <property type="entry name" value="DNAJ-LIKE-2, ISOFORM A-RELATED"/>
    <property type="match status" value="1"/>
</dbReference>
<dbReference type="PROSITE" id="PS00636">
    <property type="entry name" value="DNAJ_1"/>
    <property type="match status" value="1"/>
</dbReference>
<dbReference type="Proteomes" id="UP000186601">
    <property type="component" value="Unassembled WGS sequence"/>
</dbReference>
<dbReference type="GO" id="GO:0030544">
    <property type="term" value="F:Hsp70 protein binding"/>
    <property type="evidence" value="ECO:0007669"/>
    <property type="project" value="InterPro"/>
</dbReference>
<evidence type="ECO:0000256" key="1">
    <source>
        <dbReference type="ARBA" id="ARBA00022723"/>
    </source>
</evidence>
<organism evidence="10 11">
    <name type="scientific">Hermanssonia centrifuga</name>
    <dbReference type="NCBI Taxonomy" id="98765"/>
    <lineage>
        <taxon>Eukaryota</taxon>
        <taxon>Fungi</taxon>
        <taxon>Dikarya</taxon>
        <taxon>Basidiomycota</taxon>
        <taxon>Agaricomycotina</taxon>
        <taxon>Agaricomycetes</taxon>
        <taxon>Polyporales</taxon>
        <taxon>Meruliaceae</taxon>
        <taxon>Hermanssonia</taxon>
    </lineage>
</organism>